<evidence type="ECO:0000313" key="4">
    <source>
        <dbReference type="Proteomes" id="UP000515800"/>
    </source>
</evidence>
<evidence type="ECO:0000256" key="1">
    <source>
        <dbReference type="SAM" id="Phobius"/>
    </source>
</evidence>
<feature type="transmembrane region" description="Helical" evidence="1">
    <location>
        <begin position="275"/>
        <end position="297"/>
    </location>
</feature>
<keyword evidence="1" id="KW-0812">Transmembrane</keyword>
<protein>
    <submittedName>
        <fullName evidence="3">DUF3324 domain-containing protein</fullName>
    </submittedName>
</protein>
<organism evidence="3 4">
    <name type="scientific">Weissella diestrammenae</name>
    <dbReference type="NCBI Taxonomy" id="1162633"/>
    <lineage>
        <taxon>Bacteria</taxon>
        <taxon>Bacillati</taxon>
        <taxon>Bacillota</taxon>
        <taxon>Bacilli</taxon>
        <taxon>Lactobacillales</taxon>
        <taxon>Lactobacillaceae</taxon>
        <taxon>Weissella</taxon>
    </lineage>
</organism>
<gene>
    <name evidence="3" type="ORF">H9L19_00095</name>
</gene>
<dbReference type="Pfam" id="PF11797">
    <property type="entry name" value="WxLIP_HBD"/>
    <property type="match status" value="1"/>
</dbReference>
<dbReference type="EMBL" id="CP060724">
    <property type="protein sequence ID" value="QNN75346.1"/>
    <property type="molecule type" value="Genomic_DNA"/>
</dbReference>
<keyword evidence="1" id="KW-0472">Membrane</keyword>
<evidence type="ECO:0000313" key="3">
    <source>
        <dbReference type="EMBL" id="QNN75346.1"/>
    </source>
</evidence>
<dbReference type="RefSeq" id="WP_187529180.1">
    <property type="nucleotide sequence ID" value="NZ_CP060724.1"/>
</dbReference>
<keyword evidence="4" id="KW-1185">Reference proteome</keyword>
<dbReference type="AlphaFoldDB" id="A0A7G9T5H1"/>
<keyword evidence="1" id="KW-1133">Transmembrane helix</keyword>
<sequence>MTTVILINLNQTIYGASKNDGDFKVLGIVQQTNMSLDDGNFMEIVRVQDHETVEFILYNVTNKTETIHIEKSKATNGLDGILTNDDDDNNIIDKNVKIPNKVKLKRDEQKKIKIKFKNLPKQIKGQYVELLTFTNKKTNTSSTYKIVIHNDKLNDDFRMKIENPELSYDKNYGLSVKLPVQNQSDFYRKDVKLTLIVRDKNERTILTKKKSIDAIVGRSNFALLYNQKLSKLKHGKYNVDVLVKIDGKTRTYHKKLVVNYRESIGLNPKNGRFNLIEIICIGIILIISVFVCIYMIFRIR</sequence>
<name>A0A7G9T5H1_9LACO</name>
<dbReference type="KEGG" id="wdi:H9L19_00095"/>
<dbReference type="Proteomes" id="UP000515800">
    <property type="component" value="Chromosome"/>
</dbReference>
<dbReference type="InterPro" id="IPR021759">
    <property type="entry name" value="WxLIP_HBD"/>
</dbReference>
<evidence type="ECO:0000259" key="2">
    <source>
        <dbReference type="Pfam" id="PF11797"/>
    </source>
</evidence>
<proteinExistence type="predicted"/>
<reference evidence="3 4" key="1">
    <citation type="submission" date="2020-08" db="EMBL/GenBank/DDBJ databases">
        <title>Genome sequence of Weissella diestrammenae KACC 16890T.</title>
        <authorList>
            <person name="Hyun D.-W."/>
            <person name="Bae J.-W."/>
        </authorList>
    </citation>
    <scope>NUCLEOTIDE SEQUENCE [LARGE SCALE GENOMIC DNA]</scope>
    <source>
        <strain evidence="3 4">KACC 16890</strain>
    </source>
</reference>
<accession>A0A7G9T5H1</accession>
<feature type="domain" description="WxL Interacting Protein host binding" evidence="2">
    <location>
        <begin position="145"/>
        <end position="263"/>
    </location>
</feature>